<evidence type="ECO:0000313" key="6">
    <source>
        <dbReference type="Proteomes" id="UP000321558"/>
    </source>
</evidence>
<gene>
    <name evidence="5" type="ORF">OSO01_14530</name>
</gene>
<dbReference type="PANTHER" id="PTHR22604">
    <property type="entry name" value="OXIDOREDUCTASES"/>
    <property type="match status" value="1"/>
</dbReference>
<reference evidence="5 6" key="1">
    <citation type="submission" date="2019-07" db="EMBL/GenBank/DDBJ databases">
        <title>Whole genome shotgun sequence of Oceanobacillus sojae NBRC 105379.</title>
        <authorList>
            <person name="Hosoyama A."/>
            <person name="Uohara A."/>
            <person name="Ohji S."/>
            <person name="Ichikawa N."/>
        </authorList>
    </citation>
    <scope>NUCLEOTIDE SEQUENCE [LARGE SCALE GENOMIC DNA]</scope>
    <source>
        <strain evidence="5 6">NBRC 105379</strain>
    </source>
</reference>
<evidence type="ECO:0000259" key="3">
    <source>
        <dbReference type="Pfam" id="PF01408"/>
    </source>
</evidence>
<dbReference type="PANTHER" id="PTHR22604:SF105">
    <property type="entry name" value="TRANS-1,2-DIHYDROBENZENE-1,2-DIOL DEHYDROGENASE"/>
    <property type="match status" value="1"/>
</dbReference>
<dbReference type="Pfam" id="PF01408">
    <property type="entry name" value="GFO_IDH_MocA"/>
    <property type="match status" value="1"/>
</dbReference>
<dbReference type="SUPFAM" id="SSF51735">
    <property type="entry name" value="NAD(P)-binding Rossmann-fold domains"/>
    <property type="match status" value="1"/>
</dbReference>
<proteinExistence type="inferred from homology"/>
<dbReference type="Proteomes" id="UP000321558">
    <property type="component" value="Unassembled WGS sequence"/>
</dbReference>
<dbReference type="GO" id="GO:0016491">
    <property type="term" value="F:oxidoreductase activity"/>
    <property type="evidence" value="ECO:0007669"/>
    <property type="project" value="UniProtKB-KW"/>
</dbReference>
<comment type="caution">
    <text evidence="5">The sequence shown here is derived from an EMBL/GenBank/DDBJ whole genome shotgun (WGS) entry which is preliminary data.</text>
</comment>
<dbReference type="InterPro" id="IPR050984">
    <property type="entry name" value="Gfo/Idh/MocA_domain"/>
</dbReference>
<protein>
    <submittedName>
        <fullName evidence="5">Dehydrogenase</fullName>
    </submittedName>
</protein>
<evidence type="ECO:0000256" key="2">
    <source>
        <dbReference type="ARBA" id="ARBA00023002"/>
    </source>
</evidence>
<dbReference type="InterPro" id="IPR036291">
    <property type="entry name" value="NAD(P)-bd_dom_sf"/>
</dbReference>
<dbReference type="Gene3D" id="3.40.50.720">
    <property type="entry name" value="NAD(P)-binding Rossmann-like Domain"/>
    <property type="match status" value="1"/>
</dbReference>
<keyword evidence="6" id="KW-1185">Reference proteome</keyword>
<dbReference type="InterPro" id="IPR000683">
    <property type="entry name" value="Gfo/Idh/MocA-like_OxRdtase_N"/>
</dbReference>
<dbReference type="SUPFAM" id="SSF55347">
    <property type="entry name" value="Glyceraldehyde-3-phosphate dehydrogenase-like, C-terminal domain"/>
    <property type="match status" value="1"/>
</dbReference>
<dbReference type="Pfam" id="PF22725">
    <property type="entry name" value="GFO_IDH_MocA_C3"/>
    <property type="match status" value="1"/>
</dbReference>
<dbReference type="AlphaFoldDB" id="A0A511ZGZ1"/>
<dbReference type="EMBL" id="BJYM01000005">
    <property type="protein sequence ID" value="GEN86714.1"/>
    <property type="molecule type" value="Genomic_DNA"/>
</dbReference>
<dbReference type="RefSeq" id="WP_147209749.1">
    <property type="nucleotide sequence ID" value="NZ_BJYM01000005.1"/>
</dbReference>
<feature type="domain" description="GFO/IDH/MocA-like oxidoreductase" evidence="4">
    <location>
        <begin position="126"/>
        <end position="242"/>
    </location>
</feature>
<feature type="domain" description="Gfo/Idh/MocA-like oxidoreductase N-terminal" evidence="3">
    <location>
        <begin position="1"/>
        <end position="115"/>
    </location>
</feature>
<comment type="similarity">
    <text evidence="1">Belongs to the Gfo/Idh/MocA family.</text>
</comment>
<dbReference type="OrthoDB" id="9815825at2"/>
<sequence length="315" mass="35988">MNWGIIGLGNIAHEFAESMEAAGSVYGVSSRNYQKALDFQNQYNIKKVYKSYEELLNDRDIDIVYIATVNSQHYQNIMDCLKSGKHVLCEKAIWDNYEELKKAYLYAQEHDLILAEAMTIYHMPLFTEIKNLIEQGKLGKIKYVNANLGSLKEDNPSNRFFSKELGGGAMLDIGTYVLSFLRFFLQDEIIEIKHVMSKYKTGVDEMWSIAVKTDKDIIGNANITFRSKLPKKAIIAGEKAYITIDNYVRADKAVVTYPDGKKETIKCGNTNNALMYEILDIEETIKNRKAGKDYINQTMDVVYLMDKLLTIEGLK</sequence>
<name>A0A511ZGZ1_9BACI</name>
<evidence type="ECO:0000259" key="4">
    <source>
        <dbReference type="Pfam" id="PF22725"/>
    </source>
</evidence>
<dbReference type="InterPro" id="IPR055170">
    <property type="entry name" value="GFO_IDH_MocA-like_dom"/>
</dbReference>
<dbReference type="Gene3D" id="3.30.360.10">
    <property type="entry name" value="Dihydrodipicolinate Reductase, domain 2"/>
    <property type="match status" value="1"/>
</dbReference>
<accession>A0A511ZGZ1</accession>
<organism evidence="5 6">
    <name type="scientific">Oceanobacillus sojae</name>
    <dbReference type="NCBI Taxonomy" id="582851"/>
    <lineage>
        <taxon>Bacteria</taxon>
        <taxon>Bacillati</taxon>
        <taxon>Bacillota</taxon>
        <taxon>Bacilli</taxon>
        <taxon>Bacillales</taxon>
        <taxon>Bacillaceae</taxon>
        <taxon>Oceanobacillus</taxon>
    </lineage>
</organism>
<evidence type="ECO:0000256" key="1">
    <source>
        <dbReference type="ARBA" id="ARBA00010928"/>
    </source>
</evidence>
<evidence type="ECO:0000313" key="5">
    <source>
        <dbReference type="EMBL" id="GEN86714.1"/>
    </source>
</evidence>
<keyword evidence="2" id="KW-0560">Oxidoreductase</keyword>
<dbReference type="GO" id="GO:0000166">
    <property type="term" value="F:nucleotide binding"/>
    <property type="evidence" value="ECO:0007669"/>
    <property type="project" value="InterPro"/>
</dbReference>